<reference evidence="1 3" key="1">
    <citation type="submission" date="2017-11" db="EMBL/GenBank/DDBJ databases">
        <title>Comparitive Functional Genomics of Dry Heat Resistant strains isolated from the Viking Spacecraft.</title>
        <authorList>
            <person name="Seuylemezian A."/>
            <person name="Cooper K."/>
            <person name="Vaishampayan P."/>
        </authorList>
    </citation>
    <scope>NUCLEOTIDE SEQUENCE [LARGE SCALE GENOMIC DNA]</scope>
    <source>
        <strain evidence="1 3">M4.6</strain>
    </source>
</reference>
<name>A0A2N5GN39_9BACI</name>
<dbReference type="AlphaFoldDB" id="A0A2N5GN39"/>
<sequence>MKACEYLASFYLFGPPAPVITQNNGSSDSMKHPYKHSMPIRGYTNKLMAKQKAVKTDMPACHIVIQ</sequence>
<protein>
    <submittedName>
        <fullName evidence="1">Uncharacterized protein</fullName>
    </submittedName>
</protein>
<dbReference type="Proteomes" id="UP000235114">
    <property type="component" value="Unassembled WGS sequence"/>
</dbReference>
<organism evidence="1 3">
    <name type="scientific">Bacillus canaveralius</name>
    <dbReference type="NCBI Taxonomy" id="1403243"/>
    <lineage>
        <taxon>Bacteria</taxon>
        <taxon>Bacillati</taxon>
        <taxon>Bacillota</taxon>
        <taxon>Bacilli</taxon>
        <taxon>Bacillales</taxon>
        <taxon>Bacillaceae</taxon>
        <taxon>Bacillus</taxon>
    </lineage>
</organism>
<evidence type="ECO:0000313" key="3">
    <source>
        <dbReference type="Proteomes" id="UP000234951"/>
    </source>
</evidence>
<keyword evidence="4" id="KW-1185">Reference proteome</keyword>
<evidence type="ECO:0000313" key="2">
    <source>
        <dbReference type="EMBL" id="PLR95354.1"/>
    </source>
</evidence>
<comment type="caution">
    <text evidence="1">The sequence shown here is derived from an EMBL/GenBank/DDBJ whole genome shotgun (WGS) entry which is preliminary data.</text>
</comment>
<reference evidence="2 4" key="2">
    <citation type="submission" date="2017-12" db="EMBL/GenBank/DDBJ databases">
        <title>Comparative Functional Genomics of Dry Heat Resistant strains isolated from the Viking Spacecraft.</title>
        <authorList>
            <person name="Seuylemezian A."/>
            <person name="Cooper K."/>
            <person name="Vaishampayan P."/>
        </authorList>
    </citation>
    <scope>NUCLEOTIDE SEQUENCE [LARGE SCALE GENOMIC DNA]</scope>
    <source>
        <strain evidence="2 4">ATCC 29669</strain>
    </source>
</reference>
<dbReference type="EMBL" id="PGVD01000039">
    <property type="protein sequence ID" value="PLR95354.1"/>
    <property type="molecule type" value="Genomic_DNA"/>
</dbReference>
<dbReference type="Proteomes" id="UP000234951">
    <property type="component" value="Unassembled WGS sequence"/>
</dbReference>
<gene>
    <name evidence="1" type="ORF">CU635_09220</name>
    <name evidence="2" type="ORF">CVD25_14915</name>
</gene>
<evidence type="ECO:0000313" key="1">
    <source>
        <dbReference type="EMBL" id="PLR83465.1"/>
    </source>
</evidence>
<proteinExistence type="predicted"/>
<accession>A0A2N5GN39</accession>
<dbReference type="EMBL" id="PGVA01000020">
    <property type="protein sequence ID" value="PLR83465.1"/>
    <property type="molecule type" value="Genomic_DNA"/>
</dbReference>
<evidence type="ECO:0000313" key="4">
    <source>
        <dbReference type="Proteomes" id="UP000235114"/>
    </source>
</evidence>